<dbReference type="Gramene" id="Kaladp1109s0006.1.v1.1">
    <property type="protein sequence ID" value="Kaladp1109s0006.1.v1.1"/>
    <property type="gene ID" value="Kaladp1109s0006.v1.1"/>
</dbReference>
<evidence type="ECO:0000313" key="3">
    <source>
        <dbReference type="Proteomes" id="UP000594263"/>
    </source>
</evidence>
<keyword evidence="1" id="KW-1133">Transmembrane helix</keyword>
<evidence type="ECO:0000256" key="1">
    <source>
        <dbReference type="SAM" id="Phobius"/>
    </source>
</evidence>
<keyword evidence="1" id="KW-0472">Membrane</keyword>
<reference evidence="2" key="1">
    <citation type="submission" date="2021-01" db="UniProtKB">
        <authorList>
            <consortium name="EnsemblPlants"/>
        </authorList>
    </citation>
    <scope>IDENTIFICATION</scope>
</reference>
<accession>A0A7N1A9P3</accession>
<keyword evidence="1" id="KW-0812">Transmembrane</keyword>
<dbReference type="Proteomes" id="UP000594263">
    <property type="component" value="Unplaced"/>
</dbReference>
<sequence>MESLTNWSIQIMPPSYGWNRFGDGQEASVIRCGSSKKWRLPGEQRSPNRHGAVVVRLLAAVVPLALSLLCISIPKLYVWTH</sequence>
<dbReference type="AlphaFoldDB" id="A0A7N1A9P3"/>
<name>A0A7N1A9P3_KALFE</name>
<organism evidence="2 3">
    <name type="scientific">Kalanchoe fedtschenkoi</name>
    <name type="common">Lavender scallops</name>
    <name type="synonym">South American air plant</name>
    <dbReference type="NCBI Taxonomy" id="63787"/>
    <lineage>
        <taxon>Eukaryota</taxon>
        <taxon>Viridiplantae</taxon>
        <taxon>Streptophyta</taxon>
        <taxon>Embryophyta</taxon>
        <taxon>Tracheophyta</taxon>
        <taxon>Spermatophyta</taxon>
        <taxon>Magnoliopsida</taxon>
        <taxon>eudicotyledons</taxon>
        <taxon>Gunneridae</taxon>
        <taxon>Pentapetalae</taxon>
        <taxon>Saxifragales</taxon>
        <taxon>Crassulaceae</taxon>
        <taxon>Kalanchoe</taxon>
    </lineage>
</organism>
<protein>
    <submittedName>
        <fullName evidence="2">Uncharacterized protein</fullName>
    </submittedName>
</protein>
<dbReference type="EnsemblPlants" id="Kaladp1109s0006.1.v1.1">
    <property type="protein sequence ID" value="Kaladp1109s0006.1.v1.1"/>
    <property type="gene ID" value="Kaladp1109s0006.v1.1"/>
</dbReference>
<keyword evidence="3" id="KW-1185">Reference proteome</keyword>
<evidence type="ECO:0000313" key="2">
    <source>
        <dbReference type="EnsemblPlants" id="Kaladp1109s0006.1.v1.1"/>
    </source>
</evidence>
<feature type="transmembrane region" description="Helical" evidence="1">
    <location>
        <begin position="53"/>
        <end position="77"/>
    </location>
</feature>
<proteinExistence type="predicted"/>